<sequence length="113" mass="12979">MSLSLIKEVPHQDSKFKISYFVENSMENQPHDVVGVRTNLVYSQIARTGRVRNKTAERDLLIKALDNSSIKITIEGRTIKKDPLYVFMPAKDLKLCFGKRADKLPRYALIKID</sequence>
<dbReference type="AlphaFoldDB" id="D1PPL2"/>
<dbReference type="EMBL" id="ACBY02000027">
    <property type="protein sequence ID" value="EFB75356.1"/>
    <property type="molecule type" value="Genomic_DNA"/>
</dbReference>
<evidence type="ECO:0000313" key="1">
    <source>
        <dbReference type="EMBL" id="EFB75356.1"/>
    </source>
</evidence>
<dbReference type="Proteomes" id="UP000003438">
    <property type="component" value="Unassembled WGS sequence"/>
</dbReference>
<comment type="caution">
    <text evidence="1">The sequence shown here is derived from an EMBL/GenBank/DDBJ whole genome shotgun (WGS) entry which is preliminary data.</text>
</comment>
<accession>D1PPL2</accession>
<keyword evidence="2" id="KW-1185">Reference proteome</keyword>
<evidence type="ECO:0000313" key="2">
    <source>
        <dbReference type="Proteomes" id="UP000003438"/>
    </source>
</evidence>
<dbReference type="RefSeq" id="WP_007047692.1">
    <property type="nucleotide sequence ID" value="NZ_GG704769.1"/>
</dbReference>
<dbReference type="STRING" id="411471.SUBVAR_06329"/>
<organism evidence="1 2">
    <name type="scientific">Subdoligranulum variabile DSM 15176</name>
    <dbReference type="NCBI Taxonomy" id="411471"/>
    <lineage>
        <taxon>Bacteria</taxon>
        <taxon>Bacillati</taxon>
        <taxon>Bacillota</taxon>
        <taxon>Clostridia</taxon>
        <taxon>Eubacteriales</taxon>
        <taxon>Oscillospiraceae</taxon>
        <taxon>Subdoligranulum</taxon>
    </lineage>
</organism>
<dbReference type="HOGENOM" id="CLU_2132244_0_0_9"/>
<protein>
    <submittedName>
        <fullName evidence="1">Uncharacterized protein</fullName>
    </submittedName>
</protein>
<name>D1PPL2_9FIRM</name>
<proteinExistence type="predicted"/>
<gene>
    <name evidence="1" type="ORF">SUBVAR_06329</name>
</gene>
<reference evidence="1" key="1">
    <citation type="submission" date="2009-12" db="EMBL/GenBank/DDBJ databases">
        <authorList>
            <person name="Weinstock G."/>
            <person name="Sodergren E."/>
            <person name="Clifton S."/>
            <person name="Fulton L."/>
            <person name="Fulton B."/>
            <person name="Courtney L."/>
            <person name="Fronick C."/>
            <person name="Harrison M."/>
            <person name="Strong C."/>
            <person name="Farmer C."/>
            <person name="Delahaunty K."/>
            <person name="Markovic C."/>
            <person name="Hall O."/>
            <person name="Minx P."/>
            <person name="Tomlinson C."/>
            <person name="Mitreva M."/>
            <person name="Nelson J."/>
            <person name="Hou S."/>
            <person name="Wollam A."/>
            <person name="Pepin K.H."/>
            <person name="Johnson M."/>
            <person name="Bhonagiri V."/>
            <person name="Nash W.E."/>
            <person name="Warren W."/>
            <person name="Chinwalla A."/>
            <person name="Mardis E.R."/>
            <person name="Wilson R.K."/>
        </authorList>
    </citation>
    <scope>NUCLEOTIDE SEQUENCE [LARGE SCALE GENOMIC DNA]</scope>
    <source>
        <strain evidence="1">DSM 15176</strain>
    </source>
</reference>